<dbReference type="GO" id="GO:0008202">
    <property type="term" value="P:steroid metabolic process"/>
    <property type="evidence" value="ECO:0007669"/>
    <property type="project" value="TreeGrafter"/>
</dbReference>
<dbReference type="PANTHER" id="PTHR43313">
    <property type="entry name" value="SHORT-CHAIN DEHYDROGENASE/REDUCTASE FAMILY 9C"/>
    <property type="match status" value="1"/>
</dbReference>
<evidence type="ECO:0000313" key="3">
    <source>
        <dbReference type="EMBL" id="SSX33798.1"/>
    </source>
</evidence>
<dbReference type="PANTHER" id="PTHR43313:SF36">
    <property type="entry name" value="D-BETA-HYDROXYBUTYRATE DEHYDROGENASE, MITOCHONDRIAL"/>
    <property type="match status" value="1"/>
</dbReference>
<proteinExistence type="inferred from homology"/>
<evidence type="ECO:0000256" key="1">
    <source>
        <dbReference type="RuleBase" id="RU000363"/>
    </source>
</evidence>
<protein>
    <submittedName>
        <fullName evidence="2">CSON006954 protein</fullName>
    </submittedName>
</protein>
<name>A0A336LC86_CULSO</name>
<dbReference type="EMBL" id="UFQT01002626">
    <property type="protein sequence ID" value="SSX33798.1"/>
    <property type="molecule type" value="Genomic_DNA"/>
</dbReference>
<accession>A0A336LC86</accession>
<evidence type="ECO:0000313" key="2">
    <source>
        <dbReference type="EMBL" id="SSX14387.1"/>
    </source>
</evidence>
<dbReference type="PRINTS" id="PR00081">
    <property type="entry name" value="GDHRDH"/>
</dbReference>
<sequence length="337" mass="39189">MYFILSFVFSSIILFILYKKFKHKTKIFVNESQLVIITGCDSGLGHFASIACYNAGFTVLSTVLNKNSDGSQFLQNLNQHDKRLHLIELNLKDDDSIENLMKYATKILENNTEMKLHAIINNAGVMCFGEFEWLTKEIIEEQLRVNVVGPMFLIKNLLPTIRRCKTRIINVTSHCSLKPLPGLSVYSASKAALRFWTEAITYELNKFGIKAINFIPGSFIMSSNITARTLELSKRMKEQMSEEQLSVYQKYFDEYYGYLSYISSYKSPKSIKFNENIISKLMDAVTDEFPEHVYKDEPLRYTFYYNLFKIIPQGMMQNLIMEKFLCMPKYDDENKKK</sequence>
<organism evidence="2">
    <name type="scientific">Culicoides sonorensis</name>
    <name type="common">Biting midge</name>
    <dbReference type="NCBI Taxonomy" id="179676"/>
    <lineage>
        <taxon>Eukaryota</taxon>
        <taxon>Metazoa</taxon>
        <taxon>Ecdysozoa</taxon>
        <taxon>Arthropoda</taxon>
        <taxon>Hexapoda</taxon>
        <taxon>Insecta</taxon>
        <taxon>Pterygota</taxon>
        <taxon>Neoptera</taxon>
        <taxon>Endopterygota</taxon>
        <taxon>Diptera</taxon>
        <taxon>Nematocera</taxon>
        <taxon>Chironomoidea</taxon>
        <taxon>Ceratopogonidae</taxon>
        <taxon>Ceratopogoninae</taxon>
        <taxon>Culicoides</taxon>
        <taxon>Monoculicoides</taxon>
    </lineage>
</organism>
<dbReference type="GO" id="GO:0016491">
    <property type="term" value="F:oxidoreductase activity"/>
    <property type="evidence" value="ECO:0007669"/>
    <property type="project" value="TreeGrafter"/>
</dbReference>
<reference evidence="3" key="2">
    <citation type="submission" date="2018-07" db="EMBL/GenBank/DDBJ databases">
        <authorList>
            <person name="Quirk P.G."/>
            <person name="Krulwich T.A."/>
        </authorList>
    </citation>
    <scope>NUCLEOTIDE SEQUENCE</scope>
</reference>
<dbReference type="OMA" id="MELACHN"/>
<dbReference type="EMBL" id="UFQS01002626">
    <property type="protein sequence ID" value="SSX14387.1"/>
    <property type="molecule type" value="Genomic_DNA"/>
</dbReference>
<dbReference type="Pfam" id="PF00106">
    <property type="entry name" value="adh_short"/>
    <property type="match status" value="1"/>
</dbReference>
<comment type="similarity">
    <text evidence="1">Belongs to the short-chain dehydrogenases/reductases (SDR) family.</text>
</comment>
<dbReference type="InterPro" id="IPR036291">
    <property type="entry name" value="NAD(P)-bd_dom_sf"/>
</dbReference>
<dbReference type="InterPro" id="IPR002347">
    <property type="entry name" value="SDR_fam"/>
</dbReference>
<gene>
    <name evidence="2" type="primary">CSON006954</name>
</gene>
<dbReference type="Gene3D" id="3.40.50.720">
    <property type="entry name" value="NAD(P)-binding Rossmann-like Domain"/>
    <property type="match status" value="1"/>
</dbReference>
<dbReference type="PRINTS" id="PR00080">
    <property type="entry name" value="SDRFAMILY"/>
</dbReference>
<dbReference type="VEuPathDB" id="VectorBase:CSON006954"/>
<dbReference type="AlphaFoldDB" id="A0A336LC86"/>
<reference evidence="2" key="1">
    <citation type="submission" date="2018-04" db="EMBL/GenBank/DDBJ databases">
        <authorList>
            <person name="Go L.Y."/>
            <person name="Mitchell J.A."/>
        </authorList>
    </citation>
    <scope>NUCLEOTIDE SEQUENCE</scope>
    <source>
        <tissue evidence="2">Whole organism</tissue>
    </source>
</reference>
<dbReference type="SUPFAM" id="SSF51735">
    <property type="entry name" value="NAD(P)-binding Rossmann-fold domains"/>
    <property type="match status" value="1"/>
</dbReference>